<dbReference type="Proteomes" id="UP000324022">
    <property type="component" value="Unassembled WGS sequence"/>
</dbReference>
<sequence length="298" mass="32694">MDYFRHLTLGNARREQEQEVREESPISEIEDLRDEIAIDANIKTVLEAAEEMSLRAWGDEGVVGVQGDVGDGSIGQVCVGGDGAKAQVGVEGMEGERWKVAGDVGEEDREVENVGTANAGRSQGQEKKEWPMNECNDDEDSPLSRRHEREQQPSQEPFSVSTATTTVANNNNIPEAATNSNAITFNQNTEDVEMAEANNAQQSHPYILLPITTSSPPPSTPPLPPHITLSLRDANGYDTCFRCRPTTKLSKIFKAYADRYQASVGNIRFISQHGNLLPEDDSFATVQNMGLEDGDEIE</sequence>
<feature type="domain" description="Rad60/SUMO-like" evidence="2">
    <location>
        <begin position="227"/>
        <end position="298"/>
    </location>
</feature>
<dbReference type="EMBL" id="OOIN01000048">
    <property type="protein sequence ID" value="SPO32739.1"/>
    <property type="molecule type" value="Genomic_DNA"/>
</dbReference>
<feature type="compositionally biased region" description="Basic and acidic residues" evidence="1">
    <location>
        <begin position="142"/>
        <end position="151"/>
    </location>
</feature>
<dbReference type="InterPro" id="IPR022617">
    <property type="entry name" value="Rad60/SUMO-like_dom"/>
</dbReference>
<keyword evidence="4" id="KW-1185">Reference proteome</keyword>
<dbReference type="AlphaFoldDB" id="A0A5C3ETK4"/>
<accession>A0A5C3ETK4</accession>
<dbReference type="Pfam" id="PF11976">
    <property type="entry name" value="Rad60-SLD"/>
    <property type="match status" value="1"/>
</dbReference>
<evidence type="ECO:0000256" key="1">
    <source>
        <dbReference type="SAM" id="MobiDB-lite"/>
    </source>
</evidence>
<gene>
    <name evidence="3" type="ORF">UTRI_05759_B</name>
</gene>
<dbReference type="OrthoDB" id="442921at2759"/>
<dbReference type="SUPFAM" id="SSF54236">
    <property type="entry name" value="Ubiquitin-like"/>
    <property type="match status" value="1"/>
</dbReference>
<dbReference type="CDD" id="cd01763">
    <property type="entry name" value="Ubl_SUMO_like"/>
    <property type="match status" value="1"/>
</dbReference>
<evidence type="ECO:0000313" key="4">
    <source>
        <dbReference type="Proteomes" id="UP000324022"/>
    </source>
</evidence>
<organism evidence="3 4">
    <name type="scientific">Ustilago trichophora</name>
    <dbReference type="NCBI Taxonomy" id="86804"/>
    <lineage>
        <taxon>Eukaryota</taxon>
        <taxon>Fungi</taxon>
        <taxon>Dikarya</taxon>
        <taxon>Basidiomycota</taxon>
        <taxon>Ustilaginomycotina</taxon>
        <taxon>Ustilaginomycetes</taxon>
        <taxon>Ustilaginales</taxon>
        <taxon>Ustilaginaceae</taxon>
        <taxon>Ustilago</taxon>
    </lineage>
</organism>
<feature type="region of interest" description="Disordered" evidence="1">
    <location>
        <begin position="101"/>
        <end position="161"/>
    </location>
</feature>
<protein>
    <recommendedName>
        <fullName evidence="2">Rad60/SUMO-like domain-containing protein</fullName>
    </recommendedName>
</protein>
<dbReference type="Gene3D" id="3.10.20.90">
    <property type="entry name" value="Phosphatidylinositol 3-kinase Catalytic Subunit, Chain A, domain 1"/>
    <property type="match status" value="1"/>
</dbReference>
<name>A0A5C3ETK4_9BASI</name>
<proteinExistence type="predicted"/>
<evidence type="ECO:0000259" key="2">
    <source>
        <dbReference type="Pfam" id="PF11976"/>
    </source>
</evidence>
<reference evidence="3 4" key="1">
    <citation type="submission" date="2018-03" db="EMBL/GenBank/DDBJ databases">
        <authorList>
            <person name="Guldener U."/>
        </authorList>
    </citation>
    <scope>NUCLEOTIDE SEQUENCE [LARGE SCALE GENOMIC DNA]</scope>
    <source>
        <strain evidence="3 4">NBRC100155</strain>
    </source>
</reference>
<dbReference type="InterPro" id="IPR029071">
    <property type="entry name" value="Ubiquitin-like_domsf"/>
</dbReference>
<evidence type="ECO:0000313" key="3">
    <source>
        <dbReference type="EMBL" id="SPO32739.1"/>
    </source>
</evidence>